<evidence type="ECO:0000256" key="2">
    <source>
        <dbReference type="ARBA" id="ARBA00022777"/>
    </source>
</evidence>
<reference evidence="7 8" key="1">
    <citation type="submission" date="2023-07" db="EMBL/GenBank/DDBJ databases">
        <title>Sequencing the genomes of 1000 actinobacteria strains.</title>
        <authorList>
            <person name="Klenk H.-P."/>
        </authorList>
    </citation>
    <scope>NUCLEOTIDE SEQUENCE [LARGE SCALE GENOMIC DNA]</scope>
    <source>
        <strain evidence="7 8">DSM 44709</strain>
    </source>
</reference>
<keyword evidence="1" id="KW-0808">Transferase</keyword>
<evidence type="ECO:0000259" key="6">
    <source>
        <dbReference type="Pfam" id="PF07730"/>
    </source>
</evidence>
<feature type="transmembrane region" description="Helical" evidence="4">
    <location>
        <begin position="20"/>
        <end position="40"/>
    </location>
</feature>
<dbReference type="CDD" id="cd16917">
    <property type="entry name" value="HATPase_UhpB-NarQ-NarX-like"/>
    <property type="match status" value="1"/>
</dbReference>
<proteinExistence type="predicted"/>
<dbReference type="InterPro" id="IPR036890">
    <property type="entry name" value="HATPase_C_sf"/>
</dbReference>
<sequence>MTETADGRVEPVVAAALGRAVLLGRALLTVATAAAGLAVTDDHPYRLVVLITLLVVGSAVQVAVLTRWPRVVAHPVAILAAEAVLLVAVLALSSGGVPYFVHAAGSAALAGVLLGAAAWPLWAAQAAQGFAVCVTILRETRPDAAVAVYLIAAPVAGVLAGLAAAIAARALARQMRLNLQRVAIAQRDAAALERARLARELHDSVAKTLRGMSLAAVALPGSVRRQPALAEQLAGAISEGAAAASLQARELLEGLRLDSPDEALDVTLDRLCGRFSARTGIDTSAQVHVADLPVPVRYELTRIAHEALTNIERHANARRVTVTLALTRRGRAVTLTVRDDGDGFTMPGDLLTLQDLGHHGIVGMAERARTIGGSIEVATRPGRGTSVHVSVPLAGSTT</sequence>
<organism evidence="7 8">
    <name type="scientific">Catenuloplanes indicus</name>
    <dbReference type="NCBI Taxonomy" id="137267"/>
    <lineage>
        <taxon>Bacteria</taxon>
        <taxon>Bacillati</taxon>
        <taxon>Actinomycetota</taxon>
        <taxon>Actinomycetes</taxon>
        <taxon>Micromonosporales</taxon>
        <taxon>Micromonosporaceae</taxon>
        <taxon>Catenuloplanes</taxon>
    </lineage>
</organism>
<evidence type="ECO:0000313" key="7">
    <source>
        <dbReference type="EMBL" id="MDQ0370048.1"/>
    </source>
</evidence>
<protein>
    <submittedName>
        <fullName evidence="7">Signal transduction histidine kinase</fullName>
    </submittedName>
</protein>
<dbReference type="Pfam" id="PF02518">
    <property type="entry name" value="HATPase_c"/>
    <property type="match status" value="1"/>
</dbReference>
<feature type="domain" description="Histidine kinase/HSP90-like ATPase" evidence="5">
    <location>
        <begin position="299"/>
        <end position="394"/>
    </location>
</feature>
<dbReference type="InterPro" id="IPR050482">
    <property type="entry name" value="Sensor_HK_TwoCompSys"/>
</dbReference>
<dbReference type="Pfam" id="PF07730">
    <property type="entry name" value="HisKA_3"/>
    <property type="match status" value="1"/>
</dbReference>
<keyword evidence="4" id="KW-0472">Membrane</keyword>
<keyword evidence="2 7" id="KW-0418">Kinase</keyword>
<name>A0AAE3W508_9ACTN</name>
<dbReference type="GO" id="GO:0000155">
    <property type="term" value="F:phosphorelay sensor kinase activity"/>
    <property type="evidence" value="ECO:0007669"/>
    <property type="project" value="InterPro"/>
</dbReference>
<dbReference type="Gene3D" id="3.30.565.10">
    <property type="entry name" value="Histidine kinase-like ATPase, C-terminal domain"/>
    <property type="match status" value="1"/>
</dbReference>
<dbReference type="InterPro" id="IPR003594">
    <property type="entry name" value="HATPase_dom"/>
</dbReference>
<dbReference type="Proteomes" id="UP001240236">
    <property type="component" value="Unassembled WGS sequence"/>
</dbReference>
<evidence type="ECO:0000259" key="5">
    <source>
        <dbReference type="Pfam" id="PF02518"/>
    </source>
</evidence>
<dbReference type="InterPro" id="IPR011712">
    <property type="entry name" value="Sig_transdc_His_kin_sub3_dim/P"/>
</dbReference>
<dbReference type="PANTHER" id="PTHR24421">
    <property type="entry name" value="NITRATE/NITRITE SENSOR PROTEIN NARX-RELATED"/>
    <property type="match status" value="1"/>
</dbReference>
<feature type="domain" description="Signal transduction histidine kinase subgroup 3 dimerisation and phosphoacceptor" evidence="6">
    <location>
        <begin position="193"/>
        <end position="256"/>
    </location>
</feature>
<dbReference type="GO" id="GO:0016020">
    <property type="term" value="C:membrane"/>
    <property type="evidence" value="ECO:0007669"/>
    <property type="project" value="InterPro"/>
</dbReference>
<evidence type="ECO:0000256" key="3">
    <source>
        <dbReference type="ARBA" id="ARBA00023012"/>
    </source>
</evidence>
<dbReference type="SUPFAM" id="SSF55874">
    <property type="entry name" value="ATPase domain of HSP90 chaperone/DNA topoisomerase II/histidine kinase"/>
    <property type="match status" value="1"/>
</dbReference>
<keyword evidence="3" id="KW-0902">Two-component regulatory system</keyword>
<gene>
    <name evidence="7" type="ORF">J2S42_006717</name>
</gene>
<accession>A0AAE3W508</accession>
<dbReference type="EMBL" id="JAUSUZ010000001">
    <property type="protein sequence ID" value="MDQ0370048.1"/>
    <property type="molecule type" value="Genomic_DNA"/>
</dbReference>
<feature type="transmembrane region" description="Helical" evidence="4">
    <location>
        <begin position="99"/>
        <end position="122"/>
    </location>
</feature>
<evidence type="ECO:0000313" key="8">
    <source>
        <dbReference type="Proteomes" id="UP001240236"/>
    </source>
</evidence>
<dbReference type="Gene3D" id="1.20.5.1930">
    <property type="match status" value="1"/>
</dbReference>
<keyword evidence="4" id="KW-0812">Transmembrane</keyword>
<keyword evidence="4" id="KW-1133">Transmembrane helix</keyword>
<keyword evidence="8" id="KW-1185">Reference proteome</keyword>
<dbReference type="AlphaFoldDB" id="A0AAE3W508"/>
<evidence type="ECO:0000256" key="1">
    <source>
        <dbReference type="ARBA" id="ARBA00022679"/>
    </source>
</evidence>
<comment type="caution">
    <text evidence="7">The sequence shown here is derived from an EMBL/GenBank/DDBJ whole genome shotgun (WGS) entry which is preliminary data.</text>
</comment>
<dbReference type="GO" id="GO:0046983">
    <property type="term" value="F:protein dimerization activity"/>
    <property type="evidence" value="ECO:0007669"/>
    <property type="project" value="InterPro"/>
</dbReference>
<feature type="transmembrane region" description="Helical" evidence="4">
    <location>
        <begin position="72"/>
        <end position="92"/>
    </location>
</feature>
<evidence type="ECO:0000256" key="4">
    <source>
        <dbReference type="SAM" id="Phobius"/>
    </source>
</evidence>
<feature type="transmembrane region" description="Helical" evidence="4">
    <location>
        <begin position="47"/>
        <end position="66"/>
    </location>
</feature>
<feature type="transmembrane region" description="Helical" evidence="4">
    <location>
        <begin position="146"/>
        <end position="171"/>
    </location>
</feature>
<dbReference type="RefSeq" id="WP_307245722.1">
    <property type="nucleotide sequence ID" value="NZ_JAUSUZ010000001.1"/>
</dbReference>